<evidence type="ECO:0000256" key="1">
    <source>
        <dbReference type="ARBA" id="ARBA00004651"/>
    </source>
</evidence>
<feature type="transmembrane region" description="Helical" evidence="6">
    <location>
        <begin position="38"/>
        <end position="59"/>
    </location>
</feature>
<dbReference type="EMBL" id="NIRM01000001">
    <property type="protein sequence ID" value="PHI10364.1"/>
    <property type="molecule type" value="Genomic_DNA"/>
</dbReference>
<evidence type="ECO:0000256" key="3">
    <source>
        <dbReference type="ARBA" id="ARBA00022692"/>
    </source>
</evidence>
<feature type="transmembrane region" description="Helical" evidence="6">
    <location>
        <begin position="380"/>
        <end position="402"/>
    </location>
</feature>
<comment type="subcellular location">
    <subcellularLocation>
        <location evidence="1">Cell membrane</location>
        <topology evidence="1">Multi-pass membrane protein</topology>
    </subcellularLocation>
</comment>
<feature type="transmembrane region" description="Helical" evidence="6">
    <location>
        <begin position="140"/>
        <end position="157"/>
    </location>
</feature>
<evidence type="ECO:0000313" key="8">
    <source>
        <dbReference type="Proteomes" id="UP000221504"/>
    </source>
</evidence>
<reference evidence="7 8" key="1">
    <citation type="submission" date="2017-06" db="EMBL/GenBank/DDBJ databases">
        <title>Draft genome sequence of Fusobacterium nucleatum subsp. polymorphum KCOM 1267 (=ChDC F290).</title>
        <authorList>
            <person name="Kook J.-K."/>
            <person name="Park S.-N."/>
            <person name="Lim Y.K."/>
            <person name="Roh H."/>
        </authorList>
    </citation>
    <scope>NUCLEOTIDE SEQUENCE [LARGE SCALE GENOMIC DNA]</scope>
    <source>
        <strain evidence="8">KCOM 1267(ChDC F290)</strain>
    </source>
</reference>
<evidence type="ECO:0000256" key="5">
    <source>
        <dbReference type="ARBA" id="ARBA00023136"/>
    </source>
</evidence>
<comment type="caution">
    <text evidence="7">The sequence shown here is derived from an EMBL/GenBank/DDBJ whole genome shotgun (WGS) entry which is preliminary data.</text>
</comment>
<dbReference type="RefSeq" id="WP_099010950.1">
    <property type="nucleotide sequence ID" value="NZ_CP077154.1"/>
</dbReference>
<sequence>MNKILKNIFWIFFDKLFLAILQFFVGTKIANYYGSESFGIYNLAITIVSFSTLFFELISERVIKKFFLYHKFNLIVYNINFFRNTISIILFLLTVFFGKIYITNQLFYYTLILLCFDNILLTTTSGIEIYFNYKLNSKNIVILNNIIKLISYTGQYIGILLNYSIIMVPITRCIGSIIRIFVLKKMYKTNYLKDKKSKLKINIVLLVKMYKESIYLWLGFLGSLVYTQMDKLMLGGMLGNKAVGVYSVAVTLSQFLAIIIFPIQVSIYPKMLELYKKNKKEYYIFYQKCNILITQFYLITSILSIFVVKALFLKIYSFEYVDAISIYSVLTVSVFFKANGALQTGHVTIRNIAKKTVYKTFSGLIINMILNYYFIKKFGIIGAALATAITNFITLFLLDFFIKEYYRQAIIQLKSLNIFNLKDMKNMFKMKFD</sequence>
<evidence type="ECO:0000256" key="2">
    <source>
        <dbReference type="ARBA" id="ARBA00022475"/>
    </source>
</evidence>
<feature type="transmembrane region" description="Helical" evidence="6">
    <location>
        <begin position="203"/>
        <end position="226"/>
    </location>
</feature>
<feature type="transmembrane region" description="Helical" evidence="6">
    <location>
        <begin position="289"/>
        <end position="312"/>
    </location>
</feature>
<dbReference type="CDD" id="cd13128">
    <property type="entry name" value="MATE_Wzx_like"/>
    <property type="match status" value="1"/>
</dbReference>
<protein>
    <submittedName>
        <fullName evidence="7">Uncharacterized protein</fullName>
    </submittedName>
</protein>
<proteinExistence type="predicted"/>
<keyword evidence="3 6" id="KW-0812">Transmembrane</keyword>
<dbReference type="PANTHER" id="PTHR30250">
    <property type="entry name" value="PST FAMILY PREDICTED COLANIC ACID TRANSPORTER"/>
    <property type="match status" value="1"/>
</dbReference>
<dbReference type="GO" id="GO:0005886">
    <property type="term" value="C:plasma membrane"/>
    <property type="evidence" value="ECO:0007669"/>
    <property type="project" value="UniProtKB-SubCell"/>
</dbReference>
<feature type="transmembrane region" description="Helical" evidence="6">
    <location>
        <begin position="357"/>
        <end position="374"/>
    </location>
</feature>
<dbReference type="AlphaFoldDB" id="A0A2C6C1T9"/>
<feature type="transmembrane region" description="Helical" evidence="6">
    <location>
        <begin position="246"/>
        <end position="268"/>
    </location>
</feature>
<feature type="transmembrane region" description="Helical" evidence="6">
    <location>
        <begin position="80"/>
        <end position="102"/>
    </location>
</feature>
<evidence type="ECO:0000313" key="7">
    <source>
        <dbReference type="EMBL" id="PHI10364.1"/>
    </source>
</evidence>
<evidence type="ECO:0000256" key="6">
    <source>
        <dbReference type="SAM" id="Phobius"/>
    </source>
</evidence>
<dbReference type="Proteomes" id="UP000221504">
    <property type="component" value="Unassembled WGS sequence"/>
</dbReference>
<feature type="transmembrane region" description="Helical" evidence="6">
    <location>
        <begin position="108"/>
        <end position="133"/>
    </location>
</feature>
<keyword evidence="2" id="KW-1003">Cell membrane</keyword>
<keyword evidence="4 6" id="KW-1133">Transmembrane helix</keyword>
<accession>A0A2C6C1T9</accession>
<feature type="transmembrane region" description="Helical" evidence="6">
    <location>
        <begin position="7"/>
        <end position="26"/>
    </location>
</feature>
<keyword evidence="5 6" id="KW-0472">Membrane</keyword>
<evidence type="ECO:0000256" key="4">
    <source>
        <dbReference type="ARBA" id="ARBA00022989"/>
    </source>
</evidence>
<name>A0A2C6C1T9_FUSNP</name>
<organism evidence="7 8">
    <name type="scientific">Fusobacterium nucleatum subsp. polymorphum</name>
    <name type="common">Fusobacterium polymorphum</name>
    <dbReference type="NCBI Taxonomy" id="76857"/>
    <lineage>
        <taxon>Bacteria</taxon>
        <taxon>Fusobacteriati</taxon>
        <taxon>Fusobacteriota</taxon>
        <taxon>Fusobacteriia</taxon>
        <taxon>Fusobacteriales</taxon>
        <taxon>Fusobacteriaceae</taxon>
        <taxon>Fusobacterium</taxon>
    </lineage>
</organism>
<feature type="transmembrane region" description="Helical" evidence="6">
    <location>
        <begin position="318"/>
        <end position="336"/>
    </location>
</feature>
<gene>
    <name evidence="7" type="ORF">CBG52_04150</name>
</gene>
<dbReference type="Pfam" id="PF01943">
    <property type="entry name" value="Polysacc_synt"/>
    <property type="match status" value="1"/>
</dbReference>
<dbReference type="InterPro" id="IPR002797">
    <property type="entry name" value="Polysacc_synth"/>
</dbReference>
<dbReference type="PANTHER" id="PTHR30250:SF11">
    <property type="entry name" value="O-ANTIGEN TRANSPORTER-RELATED"/>
    <property type="match status" value="1"/>
</dbReference>
<feature type="transmembrane region" description="Helical" evidence="6">
    <location>
        <begin position="163"/>
        <end position="182"/>
    </location>
</feature>
<dbReference type="InterPro" id="IPR050833">
    <property type="entry name" value="Poly_Biosynth_Transport"/>
</dbReference>